<feature type="transmembrane region" description="Helical" evidence="1">
    <location>
        <begin position="12"/>
        <end position="34"/>
    </location>
</feature>
<reference evidence="2 3" key="1">
    <citation type="journal article" date="2015" name="Genome Biol.">
        <title>Comparative genomics of Steinernema reveals deeply conserved gene regulatory networks.</title>
        <authorList>
            <person name="Dillman A.R."/>
            <person name="Macchietto M."/>
            <person name="Porter C.F."/>
            <person name="Rogers A."/>
            <person name="Williams B."/>
            <person name="Antoshechkin I."/>
            <person name="Lee M.M."/>
            <person name="Goodwin Z."/>
            <person name="Lu X."/>
            <person name="Lewis E.E."/>
            <person name="Goodrich-Blair H."/>
            <person name="Stock S.P."/>
            <person name="Adams B.J."/>
            <person name="Sternberg P.W."/>
            <person name="Mortazavi A."/>
        </authorList>
    </citation>
    <scope>NUCLEOTIDE SEQUENCE [LARGE SCALE GENOMIC DNA]</scope>
    <source>
        <strain evidence="2 3">ALL</strain>
    </source>
</reference>
<organism evidence="2 3">
    <name type="scientific">Steinernema carpocapsae</name>
    <name type="common">Entomopathogenic nematode</name>
    <dbReference type="NCBI Taxonomy" id="34508"/>
    <lineage>
        <taxon>Eukaryota</taxon>
        <taxon>Metazoa</taxon>
        <taxon>Ecdysozoa</taxon>
        <taxon>Nematoda</taxon>
        <taxon>Chromadorea</taxon>
        <taxon>Rhabditida</taxon>
        <taxon>Tylenchina</taxon>
        <taxon>Panagrolaimomorpha</taxon>
        <taxon>Strongyloidoidea</taxon>
        <taxon>Steinernematidae</taxon>
        <taxon>Steinernema</taxon>
    </lineage>
</organism>
<keyword evidence="1" id="KW-0812">Transmembrane</keyword>
<evidence type="ECO:0000313" key="3">
    <source>
        <dbReference type="Proteomes" id="UP000298663"/>
    </source>
</evidence>
<reference evidence="2 3" key="2">
    <citation type="journal article" date="2019" name="G3 (Bethesda)">
        <title>Hybrid Assembly of the Genome of the Entomopathogenic Nematode Steinernema carpocapsae Identifies the X-Chromosome.</title>
        <authorList>
            <person name="Serra L."/>
            <person name="Macchietto M."/>
            <person name="Macias-Munoz A."/>
            <person name="McGill C.J."/>
            <person name="Rodriguez I.M."/>
            <person name="Rodriguez B."/>
            <person name="Murad R."/>
            <person name="Mortazavi A."/>
        </authorList>
    </citation>
    <scope>NUCLEOTIDE SEQUENCE [LARGE SCALE GENOMIC DNA]</scope>
    <source>
        <strain evidence="2 3">ALL</strain>
    </source>
</reference>
<protein>
    <submittedName>
        <fullName evidence="2">Uncharacterized protein</fullName>
    </submittedName>
</protein>
<evidence type="ECO:0000313" key="2">
    <source>
        <dbReference type="EMBL" id="TKR69176.1"/>
    </source>
</evidence>
<keyword evidence="3" id="KW-1185">Reference proteome</keyword>
<comment type="caution">
    <text evidence="2">The sequence shown here is derived from an EMBL/GenBank/DDBJ whole genome shotgun (WGS) entry which is preliminary data.</text>
</comment>
<name>A0A4U5MIH4_STECR</name>
<evidence type="ECO:0000256" key="1">
    <source>
        <dbReference type="SAM" id="Phobius"/>
    </source>
</evidence>
<dbReference type="Proteomes" id="UP000298663">
    <property type="component" value="Unassembled WGS sequence"/>
</dbReference>
<accession>A0A4U5MIH4</accession>
<sequence>MNPKNNFKYSGSVEIVLGMFIIALNSYVISQYFVKYRFSGQHFNMLFLKAAFDIMYASTNIVYLTFVLLNIFADSFANVILLQAYWIHSNNCKKLIESNKLKANSPESISVTPFGL</sequence>
<gene>
    <name evidence="2" type="ORF">L596_021364</name>
</gene>
<keyword evidence="1" id="KW-0472">Membrane</keyword>
<feature type="transmembrane region" description="Helical" evidence="1">
    <location>
        <begin position="54"/>
        <end position="73"/>
    </location>
</feature>
<proteinExistence type="predicted"/>
<keyword evidence="1" id="KW-1133">Transmembrane helix</keyword>
<dbReference type="EMBL" id="AZBU02000007">
    <property type="protein sequence ID" value="TKR69176.1"/>
    <property type="molecule type" value="Genomic_DNA"/>
</dbReference>
<dbReference type="AlphaFoldDB" id="A0A4U5MIH4"/>